<dbReference type="AlphaFoldDB" id="A0A7I8DFD0"/>
<dbReference type="Proteomes" id="UP000593802">
    <property type="component" value="Chromosome"/>
</dbReference>
<dbReference type="GO" id="GO:0016887">
    <property type="term" value="F:ATP hydrolysis activity"/>
    <property type="evidence" value="ECO:0007669"/>
    <property type="project" value="InterPro"/>
</dbReference>
<dbReference type="Gene3D" id="3.30.450.380">
    <property type="match status" value="1"/>
</dbReference>
<organism evidence="4 5">
    <name type="scientific">Effusibacillus dendaii</name>
    <dbReference type="NCBI Taxonomy" id="2743772"/>
    <lineage>
        <taxon>Bacteria</taxon>
        <taxon>Bacillati</taxon>
        <taxon>Bacillota</taxon>
        <taxon>Bacilli</taxon>
        <taxon>Bacillales</taxon>
        <taxon>Alicyclobacillaceae</taxon>
        <taxon>Effusibacillus</taxon>
    </lineage>
</organism>
<dbReference type="PANTHER" id="PTHR30486:SF15">
    <property type="entry name" value="TYPE II_IV SECRETION SYSTEM ATPASE"/>
    <property type="match status" value="1"/>
</dbReference>
<dbReference type="EMBL" id="AP023366">
    <property type="protein sequence ID" value="BCJ86621.1"/>
    <property type="molecule type" value="Genomic_DNA"/>
</dbReference>
<dbReference type="InterPro" id="IPR050921">
    <property type="entry name" value="T4SS_GSP_E_ATPase"/>
</dbReference>
<dbReference type="CDD" id="cd01130">
    <property type="entry name" value="VirB11-like_ATPase"/>
    <property type="match status" value="1"/>
</dbReference>
<dbReference type="RefSeq" id="WP_226375379.1">
    <property type="nucleotide sequence ID" value="NZ_AP023366.1"/>
</dbReference>
<evidence type="ECO:0000259" key="3">
    <source>
        <dbReference type="Pfam" id="PF00437"/>
    </source>
</evidence>
<gene>
    <name evidence="4" type="ORF">skT53_16060</name>
</gene>
<evidence type="ECO:0000256" key="2">
    <source>
        <dbReference type="SAM" id="MobiDB-lite"/>
    </source>
</evidence>
<sequence>MGVEESIKRMRELAGSEETSSAEQAPTILALKNAVREQIVDQSERDESLFRLPDQLRKRIWNILDEKKESLFPSFVMTLVDRQQLTEEILRQLTGYGVIDSLIKDPEITEIMVNGISQIFIEKSGRLLPVVTEQGLPLSFPSETDLLHVIEKIVAPINRKVDESDPIVDARLSDGSRVNAVIRPVSLGGPVLTIRKFPDVPYTMEQLVNFGALQEPIAELLARLVQARFNIVVCGGTGSGKTTFLNALSMFIPADERIITVEDAAELKLSHIPNLVQLETRPPNTEGKGEITMRDLVRSALRMRPDRIIVGEVRGGEALDMLQAMNTGHEGSLTTGHANSAEDMLSRLETMVLMSGLELPVSAIRKQIAAGVELVVHLGRLRDGSRRVMQIGEVRGMREGEITFAEIARWKTTGVTDEGMLMGHLAATGEVIRRTDKWLAAGLPSHPMLAANGK</sequence>
<keyword evidence="5" id="KW-1185">Reference proteome</keyword>
<feature type="region of interest" description="Disordered" evidence="2">
    <location>
        <begin position="1"/>
        <end position="24"/>
    </location>
</feature>
<dbReference type="SUPFAM" id="SSF52540">
    <property type="entry name" value="P-loop containing nucleoside triphosphate hydrolases"/>
    <property type="match status" value="1"/>
</dbReference>
<comment type="similarity">
    <text evidence="1">Belongs to the GSP E family.</text>
</comment>
<dbReference type="Pfam" id="PF00437">
    <property type="entry name" value="T2SSE"/>
    <property type="match status" value="1"/>
</dbReference>
<evidence type="ECO:0000313" key="5">
    <source>
        <dbReference type="Proteomes" id="UP000593802"/>
    </source>
</evidence>
<reference evidence="4 5" key="1">
    <citation type="submission" date="2020-08" db="EMBL/GenBank/DDBJ databases">
        <title>Complete Genome Sequence of Effusibacillus dendaii Strain skT53, Isolated from Farmland soil.</title>
        <authorList>
            <person name="Konishi T."/>
            <person name="Kawasaki H."/>
        </authorList>
    </citation>
    <scope>NUCLEOTIDE SEQUENCE [LARGE SCALE GENOMIC DNA]</scope>
    <source>
        <strain evidence="5">skT53</strain>
    </source>
</reference>
<dbReference type="Gene3D" id="3.40.50.300">
    <property type="entry name" value="P-loop containing nucleotide triphosphate hydrolases"/>
    <property type="match status" value="1"/>
</dbReference>
<dbReference type="KEGG" id="eff:skT53_16060"/>
<protein>
    <submittedName>
        <fullName evidence="4">Type II secretion system protein E</fullName>
    </submittedName>
</protein>
<dbReference type="PANTHER" id="PTHR30486">
    <property type="entry name" value="TWITCHING MOTILITY PROTEIN PILT"/>
    <property type="match status" value="1"/>
</dbReference>
<accession>A0A7I8DFD0</accession>
<evidence type="ECO:0000256" key="1">
    <source>
        <dbReference type="ARBA" id="ARBA00006611"/>
    </source>
</evidence>
<evidence type="ECO:0000313" key="4">
    <source>
        <dbReference type="EMBL" id="BCJ86621.1"/>
    </source>
</evidence>
<dbReference type="InterPro" id="IPR027417">
    <property type="entry name" value="P-loop_NTPase"/>
</dbReference>
<proteinExistence type="inferred from homology"/>
<dbReference type="InterPro" id="IPR001482">
    <property type="entry name" value="T2SS/T4SS_dom"/>
</dbReference>
<name>A0A7I8DFD0_9BACL</name>
<feature type="domain" description="Bacterial type II secretion system protein E" evidence="3">
    <location>
        <begin position="95"/>
        <end position="380"/>
    </location>
</feature>
<feature type="compositionally biased region" description="Basic and acidic residues" evidence="2">
    <location>
        <begin position="1"/>
        <end position="14"/>
    </location>
</feature>